<keyword evidence="1" id="KW-0560">Oxidoreductase</keyword>
<proteinExistence type="predicted"/>
<dbReference type="GO" id="GO:0016491">
    <property type="term" value="F:oxidoreductase activity"/>
    <property type="evidence" value="ECO:0007669"/>
    <property type="project" value="UniProtKB-KW"/>
</dbReference>
<organism evidence="2 3">
    <name type="scientific">Heliocybe sulcata</name>
    <dbReference type="NCBI Taxonomy" id="5364"/>
    <lineage>
        <taxon>Eukaryota</taxon>
        <taxon>Fungi</taxon>
        <taxon>Dikarya</taxon>
        <taxon>Basidiomycota</taxon>
        <taxon>Agaricomycotina</taxon>
        <taxon>Agaricomycetes</taxon>
        <taxon>Gloeophyllales</taxon>
        <taxon>Gloeophyllaceae</taxon>
        <taxon>Heliocybe</taxon>
    </lineage>
</organism>
<evidence type="ECO:0000313" key="2">
    <source>
        <dbReference type="EMBL" id="TFK54182.1"/>
    </source>
</evidence>
<gene>
    <name evidence="2" type="ORF">OE88DRAFT_1642768</name>
</gene>
<accession>A0A5C3NA95</accession>
<dbReference type="InterPro" id="IPR002347">
    <property type="entry name" value="SDR_fam"/>
</dbReference>
<keyword evidence="3" id="KW-1185">Reference proteome</keyword>
<dbReference type="AlphaFoldDB" id="A0A5C3NA95"/>
<dbReference type="EMBL" id="ML213506">
    <property type="protein sequence ID" value="TFK54182.1"/>
    <property type="molecule type" value="Genomic_DNA"/>
</dbReference>
<dbReference type="PANTHER" id="PTHR43157:SF31">
    <property type="entry name" value="PHOSPHATIDYLINOSITOL-GLYCAN BIOSYNTHESIS CLASS F PROTEIN"/>
    <property type="match status" value="1"/>
</dbReference>
<evidence type="ECO:0000313" key="3">
    <source>
        <dbReference type="Proteomes" id="UP000305948"/>
    </source>
</evidence>
<dbReference type="PRINTS" id="PR00081">
    <property type="entry name" value="GDHRDH"/>
</dbReference>
<dbReference type="SUPFAM" id="SSF51735">
    <property type="entry name" value="NAD(P)-binding Rossmann-fold domains"/>
    <property type="match status" value="1"/>
</dbReference>
<dbReference type="PANTHER" id="PTHR43157">
    <property type="entry name" value="PHOSPHATIDYLINOSITOL-GLYCAN BIOSYNTHESIS CLASS F PROTEIN-RELATED"/>
    <property type="match status" value="1"/>
</dbReference>
<reference evidence="2 3" key="1">
    <citation type="journal article" date="2019" name="Nat. Ecol. Evol.">
        <title>Megaphylogeny resolves global patterns of mushroom evolution.</title>
        <authorList>
            <person name="Varga T."/>
            <person name="Krizsan K."/>
            <person name="Foldi C."/>
            <person name="Dima B."/>
            <person name="Sanchez-Garcia M."/>
            <person name="Sanchez-Ramirez S."/>
            <person name="Szollosi G.J."/>
            <person name="Szarkandi J.G."/>
            <person name="Papp V."/>
            <person name="Albert L."/>
            <person name="Andreopoulos W."/>
            <person name="Angelini C."/>
            <person name="Antonin V."/>
            <person name="Barry K.W."/>
            <person name="Bougher N.L."/>
            <person name="Buchanan P."/>
            <person name="Buyck B."/>
            <person name="Bense V."/>
            <person name="Catcheside P."/>
            <person name="Chovatia M."/>
            <person name="Cooper J."/>
            <person name="Damon W."/>
            <person name="Desjardin D."/>
            <person name="Finy P."/>
            <person name="Geml J."/>
            <person name="Haridas S."/>
            <person name="Hughes K."/>
            <person name="Justo A."/>
            <person name="Karasinski D."/>
            <person name="Kautmanova I."/>
            <person name="Kiss B."/>
            <person name="Kocsube S."/>
            <person name="Kotiranta H."/>
            <person name="LaButti K.M."/>
            <person name="Lechner B.E."/>
            <person name="Liimatainen K."/>
            <person name="Lipzen A."/>
            <person name="Lukacs Z."/>
            <person name="Mihaltcheva S."/>
            <person name="Morgado L.N."/>
            <person name="Niskanen T."/>
            <person name="Noordeloos M.E."/>
            <person name="Ohm R.A."/>
            <person name="Ortiz-Santana B."/>
            <person name="Ovrebo C."/>
            <person name="Racz N."/>
            <person name="Riley R."/>
            <person name="Savchenko A."/>
            <person name="Shiryaev A."/>
            <person name="Soop K."/>
            <person name="Spirin V."/>
            <person name="Szebenyi C."/>
            <person name="Tomsovsky M."/>
            <person name="Tulloss R.E."/>
            <person name="Uehling J."/>
            <person name="Grigoriev I.V."/>
            <person name="Vagvolgyi C."/>
            <person name="Papp T."/>
            <person name="Martin F.M."/>
            <person name="Miettinen O."/>
            <person name="Hibbett D.S."/>
            <person name="Nagy L.G."/>
        </authorList>
    </citation>
    <scope>NUCLEOTIDE SEQUENCE [LARGE SCALE GENOMIC DNA]</scope>
    <source>
        <strain evidence="2 3">OMC1185</strain>
    </source>
</reference>
<evidence type="ECO:0000256" key="1">
    <source>
        <dbReference type="ARBA" id="ARBA00023002"/>
    </source>
</evidence>
<protein>
    <submittedName>
        <fullName evidence="2">NAD(P)-binding protein</fullName>
    </submittedName>
</protein>
<name>A0A5C3NA95_9AGAM</name>
<dbReference type="InterPro" id="IPR036291">
    <property type="entry name" value="NAD(P)-bd_dom_sf"/>
</dbReference>
<sequence>MQDAIMIQQAGAPKLAVKADLTGKTVIIVGANTGIGLEAAKHFASMNPSKFILACRSEERGKRAVAQVEKATGLKNAELWLLDLSRFASVVAFADRFEKEGGRLDILVMNAGIAVQDYQEMEGWESTLHVNHLATALCSLLLLPRLLKTASEFGVQTRLVVVSSGVHYWTSITEPVRNSPNILKKLNEKESFPQGTTGRYQESKRTPTNISFVRRKANHTVVLNVLFVRALTAHLPPTSPLITTTSNPGLCDSELTRDFPGWTPPSIIHEGKKLALVSWTCEEGARQLVFAALAQVDGIRGAYTSENEIAEPSDFVISKEGKECEDRIWDETIEILSETTPKVTEIVKQYLTV</sequence>
<dbReference type="Proteomes" id="UP000305948">
    <property type="component" value="Unassembled WGS sequence"/>
</dbReference>
<dbReference type="OrthoDB" id="542013at2759"/>
<dbReference type="Gene3D" id="3.40.50.720">
    <property type="entry name" value="NAD(P)-binding Rossmann-like Domain"/>
    <property type="match status" value="1"/>
</dbReference>
<dbReference type="Pfam" id="PF00106">
    <property type="entry name" value="adh_short"/>
    <property type="match status" value="1"/>
</dbReference>
<dbReference type="STRING" id="5364.A0A5C3NA95"/>